<proteinExistence type="predicted"/>
<reference evidence="1" key="1">
    <citation type="submission" date="2020-05" db="EMBL/GenBank/DDBJ databases">
        <authorList>
            <person name="Chiriac C."/>
            <person name="Salcher M."/>
            <person name="Ghai R."/>
            <person name="Kavagutti S V."/>
        </authorList>
    </citation>
    <scope>NUCLEOTIDE SEQUENCE</scope>
</reference>
<accession>A0A6J5RWA5</accession>
<sequence>MIPDEIIDVNALHWASEEIKKGHKITFEQFYRVSHFITVEKESMRWESLDGFWAPIGPRASFVKGGNKNK</sequence>
<organism evidence="1">
    <name type="scientific">uncultured Caudovirales phage</name>
    <dbReference type="NCBI Taxonomy" id="2100421"/>
    <lineage>
        <taxon>Viruses</taxon>
        <taxon>Duplodnaviria</taxon>
        <taxon>Heunggongvirae</taxon>
        <taxon>Uroviricota</taxon>
        <taxon>Caudoviricetes</taxon>
        <taxon>Peduoviridae</taxon>
        <taxon>Maltschvirus</taxon>
        <taxon>Maltschvirus maltsch</taxon>
    </lineage>
</organism>
<gene>
    <name evidence="1" type="ORF">UFOVP1323_52</name>
</gene>
<name>A0A6J5RWA5_9CAUD</name>
<protein>
    <submittedName>
        <fullName evidence="1">Uncharacterized protein</fullName>
    </submittedName>
</protein>
<evidence type="ECO:0000313" key="1">
    <source>
        <dbReference type="EMBL" id="CAB4197881.1"/>
    </source>
</evidence>
<dbReference type="EMBL" id="LR797264">
    <property type="protein sequence ID" value="CAB4197881.1"/>
    <property type="molecule type" value="Genomic_DNA"/>
</dbReference>